<sequence length="160" mass="16535">MCYCRSADCASSQVACNGAGGVPPASLVEMTLNGGDNRNTDFYDISLVDGFNLPLSVTPQGAGSGCQSASCGADVNSVCPAKLSAKGSDGNTIACKSACAAFSQPKYCCTGQFKSTATCQPTYYSKIFKNACPQAYTYAHDDNNTLSCPTGANYLITFCS</sequence>
<dbReference type="OrthoDB" id="430315at2759"/>
<gene>
    <name evidence="2" type="ORF">IFM89_006823</name>
</gene>
<feature type="disulfide bond" evidence="1">
    <location>
        <begin position="99"/>
        <end position="108"/>
    </location>
</feature>
<reference evidence="2 3" key="1">
    <citation type="submission" date="2020-10" db="EMBL/GenBank/DDBJ databases">
        <title>The Coptis chinensis genome and diversification of protoberbering-type alkaloids.</title>
        <authorList>
            <person name="Wang B."/>
            <person name="Shu S."/>
            <person name="Song C."/>
            <person name="Liu Y."/>
        </authorList>
    </citation>
    <scope>NUCLEOTIDE SEQUENCE [LARGE SCALE GENOMIC DNA]</scope>
    <source>
        <strain evidence="2">HL-2020</strain>
        <tissue evidence="2">Leaf</tissue>
    </source>
</reference>
<evidence type="ECO:0000256" key="1">
    <source>
        <dbReference type="PIRSR" id="PIRSR002703-1"/>
    </source>
</evidence>
<dbReference type="AlphaFoldDB" id="A0A835LYT1"/>
<keyword evidence="1" id="KW-1015">Disulfide bond</keyword>
<dbReference type="SMART" id="SM00205">
    <property type="entry name" value="THN"/>
    <property type="match status" value="1"/>
</dbReference>
<evidence type="ECO:0008006" key="4">
    <source>
        <dbReference type="Google" id="ProtNLM"/>
    </source>
</evidence>
<feature type="disulfide bond" evidence="1">
    <location>
        <begin position="109"/>
        <end position="119"/>
    </location>
</feature>
<feature type="disulfide bond" evidence="1">
    <location>
        <begin position="66"/>
        <end position="148"/>
    </location>
</feature>
<keyword evidence="3" id="KW-1185">Reference proteome</keyword>
<dbReference type="Pfam" id="PF00314">
    <property type="entry name" value="Thaumatin"/>
    <property type="match status" value="1"/>
</dbReference>
<evidence type="ECO:0000313" key="3">
    <source>
        <dbReference type="Proteomes" id="UP000631114"/>
    </source>
</evidence>
<dbReference type="PIRSF" id="PIRSF002703">
    <property type="entry name" value="Thaumatin"/>
    <property type="match status" value="1"/>
</dbReference>
<dbReference type="InterPro" id="IPR001938">
    <property type="entry name" value="Thaumatin"/>
</dbReference>
<dbReference type="EMBL" id="JADFTS010000003">
    <property type="protein sequence ID" value="KAF9613313.1"/>
    <property type="molecule type" value="Genomic_DNA"/>
</dbReference>
<organism evidence="2 3">
    <name type="scientific">Coptis chinensis</name>
    <dbReference type="NCBI Taxonomy" id="261450"/>
    <lineage>
        <taxon>Eukaryota</taxon>
        <taxon>Viridiplantae</taxon>
        <taxon>Streptophyta</taxon>
        <taxon>Embryophyta</taxon>
        <taxon>Tracheophyta</taxon>
        <taxon>Spermatophyta</taxon>
        <taxon>Magnoliopsida</taxon>
        <taxon>Ranunculales</taxon>
        <taxon>Ranunculaceae</taxon>
        <taxon>Coptidoideae</taxon>
        <taxon>Coptis</taxon>
    </lineage>
</organism>
<feature type="disulfide bond" evidence="1">
    <location>
        <begin position="79"/>
        <end position="95"/>
    </location>
</feature>
<dbReference type="PRINTS" id="PR00347">
    <property type="entry name" value="THAUMATIN"/>
</dbReference>
<feature type="disulfide bond" evidence="1">
    <location>
        <begin position="9"/>
        <end position="16"/>
    </location>
</feature>
<proteinExistence type="predicted"/>
<accession>A0A835LYT1</accession>
<dbReference type="PANTHER" id="PTHR31048">
    <property type="entry name" value="OS03G0233200 PROTEIN"/>
    <property type="match status" value="1"/>
</dbReference>
<feature type="disulfide bond" evidence="1">
    <location>
        <begin position="71"/>
        <end position="132"/>
    </location>
</feature>
<dbReference type="PROSITE" id="PS51367">
    <property type="entry name" value="THAUMATIN_2"/>
    <property type="match status" value="1"/>
</dbReference>
<protein>
    <recommendedName>
        <fullName evidence="4">Thaumatin-like protein</fullName>
    </recommendedName>
</protein>
<name>A0A835LYT1_9MAGN</name>
<dbReference type="InterPro" id="IPR037176">
    <property type="entry name" value="Osmotin/thaumatin-like_sf"/>
</dbReference>
<dbReference type="SUPFAM" id="SSF49870">
    <property type="entry name" value="Osmotin, thaumatin-like protein"/>
    <property type="match status" value="1"/>
</dbReference>
<evidence type="ECO:0000313" key="2">
    <source>
        <dbReference type="EMBL" id="KAF9613313.1"/>
    </source>
</evidence>
<dbReference type="Proteomes" id="UP000631114">
    <property type="component" value="Unassembled WGS sequence"/>
</dbReference>
<comment type="caution">
    <text evidence="2">The sequence shown here is derived from an EMBL/GenBank/DDBJ whole genome shotgun (WGS) entry which is preliminary data.</text>
</comment>
<dbReference type="Gene3D" id="2.60.110.10">
    <property type="entry name" value="Thaumatin"/>
    <property type="match status" value="1"/>
</dbReference>